<dbReference type="InParanoid" id="A0A0D0CDW3"/>
<dbReference type="Proteomes" id="UP000054538">
    <property type="component" value="Unassembled WGS sequence"/>
</dbReference>
<reference evidence="2 3" key="1">
    <citation type="submission" date="2014-04" db="EMBL/GenBank/DDBJ databases">
        <authorList>
            <consortium name="DOE Joint Genome Institute"/>
            <person name="Kuo A."/>
            <person name="Kohler A."/>
            <person name="Jargeat P."/>
            <person name="Nagy L.G."/>
            <person name="Floudas D."/>
            <person name="Copeland A."/>
            <person name="Barry K.W."/>
            <person name="Cichocki N."/>
            <person name="Veneault-Fourrey C."/>
            <person name="LaButti K."/>
            <person name="Lindquist E.A."/>
            <person name="Lipzen A."/>
            <person name="Lundell T."/>
            <person name="Morin E."/>
            <person name="Murat C."/>
            <person name="Sun H."/>
            <person name="Tunlid A."/>
            <person name="Henrissat B."/>
            <person name="Grigoriev I.V."/>
            <person name="Hibbett D.S."/>
            <person name="Martin F."/>
            <person name="Nordberg H.P."/>
            <person name="Cantor M.N."/>
            <person name="Hua S.X."/>
        </authorList>
    </citation>
    <scope>NUCLEOTIDE SEQUENCE [LARGE SCALE GENOMIC DNA]</scope>
    <source>
        <strain evidence="2 3">Ve08.2h10</strain>
    </source>
</reference>
<reference evidence="3" key="2">
    <citation type="submission" date="2015-01" db="EMBL/GenBank/DDBJ databases">
        <title>Evolutionary Origins and Diversification of the Mycorrhizal Mutualists.</title>
        <authorList>
            <consortium name="DOE Joint Genome Institute"/>
            <consortium name="Mycorrhizal Genomics Consortium"/>
            <person name="Kohler A."/>
            <person name="Kuo A."/>
            <person name="Nagy L.G."/>
            <person name="Floudas D."/>
            <person name="Copeland A."/>
            <person name="Barry K.W."/>
            <person name="Cichocki N."/>
            <person name="Veneault-Fourrey C."/>
            <person name="LaButti K."/>
            <person name="Lindquist E.A."/>
            <person name="Lipzen A."/>
            <person name="Lundell T."/>
            <person name="Morin E."/>
            <person name="Murat C."/>
            <person name="Riley R."/>
            <person name="Ohm R."/>
            <person name="Sun H."/>
            <person name="Tunlid A."/>
            <person name="Henrissat B."/>
            <person name="Grigoriev I.V."/>
            <person name="Hibbett D.S."/>
            <person name="Martin F."/>
        </authorList>
    </citation>
    <scope>NUCLEOTIDE SEQUENCE [LARGE SCALE GENOMIC DNA]</scope>
    <source>
        <strain evidence="3">Ve08.2h10</strain>
    </source>
</reference>
<dbReference type="OrthoDB" id="2654519at2759"/>
<dbReference type="EMBL" id="KN829454">
    <property type="protein sequence ID" value="KIK73753.1"/>
    <property type="molecule type" value="Genomic_DNA"/>
</dbReference>
<evidence type="ECO:0000256" key="1">
    <source>
        <dbReference type="SAM" id="MobiDB-lite"/>
    </source>
</evidence>
<name>A0A0D0CDW3_9AGAM</name>
<evidence type="ECO:0000313" key="3">
    <source>
        <dbReference type="Proteomes" id="UP000054538"/>
    </source>
</evidence>
<dbReference type="HOGENOM" id="CLU_139892_0_0_1"/>
<accession>A0A0D0CDW3</accession>
<feature type="compositionally biased region" description="Acidic residues" evidence="1">
    <location>
        <begin position="10"/>
        <end position="28"/>
    </location>
</feature>
<evidence type="ECO:0000313" key="2">
    <source>
        <dbReference type="EMBL" id="KIK73753.1"/>
    </source>
</evidence>
<proteinExistence type="predicted"/>
<dbReference type="AlphaFoldDB" id="A0A0D0CDW3"/>
<protein>
    <submittedName>
        <fullName evidence="2">Uncharacterized protein</fullName>
    </submittedName>
</protein>
<keyword evidence="3" id="KW-1185">Reference proteome</keyword>
<sequence>MSKEENMPPDMEEEEGEDEGEDEKEEADIDVIAESCQSVPAKYSKQELTIMMNAKPQWMSCRGAARKKVLETLLGQLQKLEGCKGLNNEAWSSRVQAYKTWFYNQCQSGANHSCTKVRHSWTACSIIQETHKMIINEVIHKRYGKKPGTKEALSVYQKVV</sequence>
<feature type="region of interest" description="Disordered" evidence="1">
    <location>
        <begin position="1"/>
        <end position="28"/>
    </location>
</feature>
<gene>
    <name evidence="2" type="ORF">PAXRUDRAFT_20530</name>
</gene>
<organism evidence="2 3">
    <name type="scientific">Paxillus rubicundulus Ve08.2h10</name>
    <dbReference type="NCBI Taxonomy" id="930991"/>
    <lineage>
        <taxon>Eukaryota</taxon>
        <taxon>Fungi</taxon>
        <taxon>Dikarya</taxon>
        <taxon>Basidiomycota</taxon>
        <taxon>Agaricomycotina</taxon>
        <taxon>Agaricomycetes</taxon>
        <taxon>Agaricomycetidae</taxon>
        <taxon>Boletales</taxon>
        <taxon>Paxilineae</taxon>
        <taxon>Paxillaceae</taxon>
        <taxon>Paxillus</taxon>
    </lineage>
</organism>